<evidence type="ECO:0000256" key="2">
    <source>
        <dbReference type="ARBA" id="ARBA00022723"/>
    </source>
</evidence>
<reference evidence="10" key="1">
    <citation type="submission" date="2023-03" db="EMBL/GenBank/DDBJ databases">
        <authorList>
            <person name="Steffen K."/>
            <person name="Cardenas P."/>
        </authorList>
    </citation>
    <scope>NUCLEOTIDE SEQUENCE</scope>
</reference>
<gene>
    <name evidence="10" type="ORF">GBAR_LOCUS11858</name>
</gene>
<feature type="compositionally biased region" description="Gly residues" evidence="8">
    <location>
        <begin position="98"/>
        <end position="117"/>
    </location>
</feature>
<evidence type="ECO:0000256" key="4">
    <source>
        <dbReference type="ARBA" id="ARBA00022833"/>
    </source>
</evidence>
<keyword evidence="3" id="KW-0677">Repeat</keyword>
<evidence type="ECO:0000256" key="8">
    <source>
        <dbReference type="SAM" id="MobiDB-lite"/>
    </source>
</evidence>
<dbReference type="SUPFAM" id="SSF57716">
    <property type="entry name" value="Glucocorticoid receptor-like (DNA-binding domain)"/>
    <property type="match status" value="2"/>
</dbReference>
<evidence type="ECO:0000256" key="7">
    <source>
        <dbReference type="PROSITE-ProRule" id="PRU00125"/>
    </source>
</evidence>
<dbReference type="GO" id="GO:0005634">
    <property type="term" value="C:nucleus"/>
    <property type="evidence" value="ECO:0007669"/>
    <property type="project" value="UniProtKB-SubCell"/>
</dbReference>
<dbReference type="Proteomes" id="UP001174909">
    <property type="component" value="Unassembled WGS sequence"/>
</dbReference>
<dbReference type="AlphaFoldDB" id="A0AA35S075"/>
<proteinExistence type="predicted"/>
<dbReference type="Gene3D" id="2.10.110.10">
    <property type="entry name" value="Cysteine Rich Protein"/>
    <property type="match status" value="1"/>
</dbReference>
<evidence type="ECO:0000313" key="10">
    <source>
        <dbReference type="EMBL" id="CAI8019786.1"/>
    </source>
</evidence>
<dbReference type="PROSITE" id="PS50023">
    <property type="entry name" value="LIM_DOMAIN_2"/>
    <property type="match status" value="1"/>
</dbReference>
<comment type="caution">
    <text evidence="10">The sequence shown here is derived from an EMBL/GenBank/DDBJ whole genome shotgun (WGS) entry which is preliminary data.</text>
</comment>
<dbReference type="GO" id="GO:0005737">
    <property type="term" value="C:cytoplasm"/>
    <property type="evidence" value="ECO:0007669"/>
    <property type="project" value="TreeGrafter"/>
</dbReference>
<dbReference type="GO" id="GO:0046872">
    <property type="term" value="F:metal ion binding"/>
    <property type="evidence" value="ECO:0007669"/>
    <property type="project" value="UniProtKB-KW"/>
</dbReference>
<evidence type="ECO:0000259" key="9">
    <source>
        <dbReference type="PROSITE" id="PS50023"/>
    </source>
</evidence>
<dbReference type="EMBL" id="CASHTH010001776">
    <property type="protein sequence ID" value="CAI8019786.1"/>
    <property type="molecule type" value="Genomic_DNA"/>
</dbReference>
<keyword evidence="5 7" id="KW-0440">LIM domain</keyword>
<dbReference type="PROSITE" id="PS00478">
    <property type="entry name" value="LIM_DOMAIN_1"/>
    <property type="match status" value="1"/>
</dbReference>
<evidence type="ECO:0000256" key="1">
    <source>
        <dbReference type="ARBA" id="ARBA00004123"/>
    </source>
</evidence>
<dbReference type="PANTHER" id="PTHR24215">
    <property type="entry name" value="RHO-GTPASE-ACTIVATING PROTEIN LRG1"/>
    <property type="match status" value="1"/>
</dbReference>
<organism evidence="10 11">
    <name type="scientific">Geodia barretti</name>
    <name type="common">Barrett's horny sponge</name>
    <dbReference type="NCBI Taxonomy" id="519541"/>
    <lineage>
        <taxon>Eukaryota</taxon>
        <taxon>Metazoa</taxon>
        <taxon>Porifera</taxon>
        <taxon>Demospongiae</taxon>
        <taxon>Heteroscleromorpha</taxon>
        <taxon>Tetractinellida</taxon>
        <taxon>Astrophorina</taxon>
        <taxon>Geodiidae</taxon>
        <taxon>Geodia</taxon>
    </lineage>
</organism>
<feature type="region of interest" description="Disordered" evidence="8">
    <location>
        <begin position="96"/>
        <end position="117"/>
    </location>
</feature>
<dbReference type="GO" id="GO:0030036">
    <property type="term" value="P:actin cytoskeleton organization"/>
    <property type="evidence" value="ECO:0007669"/>
    <property type="project" value="TreeGrafter"/>
</dbReference>
<comment type="subcellular location">
    <subcellularLocation>
        <location evidence="1">Nucleus</location>
    </subcellularLocation>
</comment>
<dbReference type="SMART" id="SM00132">
    <property type="entry name" value="LIM"/>
    <property type="match status" value="1"/>
</dbReference>
<evidence type="ECO:0000256" key="6">
    <source>
        <dbReference type="ARBA" id="ARBA00023242"/>
    </source>
</evidence>
<keyword evidence="6" id="KW-0539">Nucleus</keyword>
<name>A0AA35S075_GEOBA</name>
<dbReference type="GO" id="GO:0008307">
    <property type="term" value="F:structural constituent of muscle"/>
    <property type="evidence" value="ECO:0007669"/>
    <property type="project" value="TreeGrafter"/>
</dbReference>
<protein>
    <submittedName>
        <fullName evidence="10">Cysteine and glycine-rich protein 2</fullName>
    </submittedName>
</protein>
<dbReference type="InterPro" id="IPR001781">
    <property type="entry name" value="Znf_LIM"/>
</dbReference>
<sequence>MLVAVWDWYLALSPQSTHTHPHVIMSQHPIVFHNHTLPTVTISFLSTFNHTLHTFPLITHSPLTQSHPSHCHNHTLPTVTAPLSSLSQYTSPHLPTTGTGGGTSYGKTGGAGGGGGGGKFGSSERCPKCGGAVFMAEKIVGAGSSWHIRCFNCSICNKKLDSTTVCDKEGQIYCKSCYGKEFGPKGVGFGMGAGTLTTT</sequence>
<evidence type="ECO:0000313" key="11">
    <source>
        <dbReference type="Proteomes" id="UP001174909"/>
    </source>
</evidence>
<evidence type="ECO:0000256" key="5">
    <source>
        <dbReference type="ARBA" id="ARBA00023038"/>
    </source>
</evidence>
<dbReference type="PANTHER" id="PTHR24215:SF35">
    <property type="entry name" value="MUSCLE LIM PROTEIN MLP84B"/>
    <property type="match status" value="1"/>
</dbReference>
<dbReference type="Pfam" id="PF00412">
    <property type="entry name" value="LIM"/>
    <property type="match status" value="1"/>
</dbReference>
<keyword evidence="2 7" id="KW-0479">Metal-binding</keyword>
<dbReference type="GO" id="GO:0042805">
    <property type="term" value="F:actinin binding"/>
    <property type="evidence" value="ECO:0007669"/>
    <property type="project" value="TreeGrafter"/>
</dbReference>
<dbReference type="FunFam" id="2.10.110.10:FF:000001">
    <property type="entry name" value="Cysteine and glycine-rich protein 1"/>
    <property type="match status" value="1"/>
</dbReference>
<feature type="domain" description="LIM zinc-binding" evidence="9">
    <location>
        <begin position="124"/>
        <end position="184"/>
    </location>
</feature>
<dbReference type="CDD" id="cd09326">
    <property type="entry name" value="LIM_CRP_like"/>
    <property type="match status" value="1"/>
</dbReference>
<accession>A0AA35S075</accession>
<keyword evidence="11" id="KW-1185">Reference proteome</keyword>
<evidence type="ECO:0000256" key="3">
    <source>
        <dbReference type="ARBA" id="ARBA00022737"/>
    </source>
</evidence>
<keyword evidence="4 7" id="KW-0862">Zinc</keyword>